<dbReference type="EMBL" id="FZOH01000010">
    <property type="protein sequence ID" value="SNS87602.1"/>
    <property type="molecule type" value="Genomic_DNA"/>
</dbReference>
<dbReference type="RefSeq" id="WP_089405776.1">
    <property type="nucleotide sequence ID" value="NZ_FZOH01000010.1"/>
</dbReference>
<feature type="transmembrane region" description="Helical" evidence="1">
    <location>
        <begin position="143"/>
        <end position="164"/>
    </location>
</feature>
<proteinExistence type="predicted"/>
<reference evidence="3" key="1">
    <citation type="submission" date="2017-06" db="EMBL/GenBank/DDBJ databases">
        <authorList>
            <person name="Varghese N."/>
            <person name="Submissions S."/>
        </authorList>
    </citation>
    <scope>NUCLEOTIDE SEQUENCE [LARGE SCALE GENOMIC DNA]</scope>
    <source>
        <strain evidence="3">DSM 45423</strain>
    </source>
</reference>
<dbReference type="Proteomes" id="UP000198386">
    <property type="component" value="Unassembled WGS sequence"/>
</dbReference>
<dbReference type="AlphaFoldDB" id="A0A239I2K3"/>
<accession>A0A239I2K3</accession>
<evidence type="ECO:0000256" key="1">
    <source>
        <dbReference type="SAM" id="Phobius"/>
    </source>
</evidence>
<feature type="transmembrane region" description="Helical" evidence="1">
    <location>
        <begin position="70"/>
        <end position="92"/>
    </location>
</feature>
<organism evidence="2 3">
    <name type="scientific">Geodermatophilus saharensis</name>
    <dbReference type="NCBI Taxonomy" id="1137994"/>
    <lineage>
        <taxon>Bacteria</taxon>
        <taxon>Bacillati</taxon>
        <taxon>Actinomycetota</taxon>
        <taxon>Actinomycetes</taxon>
        <taxon>Geodermatophilales</taxon>
        <taxon>Geodermatophilaceae</taxon>
        <taxon>Geodermatophilus</taxon>
    </lineage>
</organism>
<dbReference type="Pfam" id="PF22564">
    <property type="entry name" value="HAAS"/>
    <property type="match status" value="1"/>
</dbReference>
<name>A0A239I2K3_9ACTN</name>
<keyword evidence="3" id="KW-1185">Reference proteome</keyword>
<evidence type="ECO:0000313" key="2">
    <source>
        <dbReference type="EMBL" id="SNS87602.1"/>
    </source>
</evidence>
<dbReference type="OrthoDB" id="5192631at2"/>
<feature type="transmembrane region" description="Helical" evidence="1">
    <location>
        <begin position="104"/>
        <end position="122"/>
    </location>
</feature>
<keyword evidence="1" id="KW-0472">Membrane</keyword>
<evidence type="ECO:0000313" key="3">
    <source>
        <dbReference type="Proteomes" id="UP000198386"/>
    </source>
</evidence>
<protein>
    <submittedName>
        <fullName evidence="2">Uncharacterized protein</fullName>
    </submittedName>
</protein>
<sequence length="167" mass="17672">MTTGTDTYRRDLVQALRAGNVPPERIGEIVAEVESHVADTGEDPREAFGPAREYAAGFAVPPSARSRVSLWALVALGAVCGWLIAEGVLGVFRNEPVLGLPEGYALVAGWLLWVPAVVVQARRHAPVRDPRTGRSLSPGRGRVVLAMTVVLLLLMVVTALAAALTSA</sequence>
<gene>
    <name evidence="2" type="ORF">SAMN04488107_4112</name>
</gene>
<keyword evidence="1" id="KW-0812">Transmembrane</keyword>
<keyword evidence="1" id="KW-1133">Transmembrane helix</keyword>